<dbReference type="eggNOG" id="COG3942">
    <property type="taxonomic scope" value="Bacteria"/>
</dbReference>
<sequence>MTRPAARARARRACALLAVACMTAAMPGCSVRSVIDVMQGCKYADTTQSAPAVVVAAANAANPAAGTGTLGTLRDATGGDAWENMTTTETMNRYNGGTDESVCSRYADGQCTWWACMRGRRLGIDVGSYWGNGGDWAASGRAAGYRTTSDQPVAGALVSYPPGVQGADRTYGHVAVVEAVDSKAGSVLISEMNVKGPIATSRVLPINGGAVYILPDKTSSASKHDKTTKTDGADTKTAGTGTKTASGPATAATTRDPRSRTPDPQIEAAWTCSSTAAAPADTSGAQIELADYKGDGRHATPDQAKAIAMKMLKEHYTHWDTQKEYEALEWVWEHESGWRWDAENRSSGAYGIPQSLPGDKMATKGDDWSDNAATQIAWGLEYIEQRYKTPTGAKQWWLSHNWY</sequence>
<dbReference type="InterPro" id="IPR038765">
    <property type="entry name" value="Papain-like_cys_pep_sf"/>
</dbReference>
<feature type="compositionally biased region" description="Basic and acidic residues" evidence="1">
    <location>
        <begin position="222"/>
        <end position="234"/>
    </location>
</feature>
<comment type="caution">
    <text evidence="4">The sequence shown here is derived from an EMBL/GenBank/DDBJ whole genome shotgun (WGS) entry which is preliminary data.</text>
</comment>
<dbReference type="RefSeq" id="WP_033518188.1">
    <property type="nucleotide sequence ID" value="NZ_JGYV01000010.1"/>
</dbReference>
<feature type="chain" id="PRO_5038793631" evidence="2">
    <location>
        <begin position="28"/>
        <end position="403"/>
    </location>
</feature>
<dbReference type="SUPFAM" id="SSF54001">
    <property type="entry name" value="Cysteine proteinases"/>
    <property type="match status" value="1"/>
</dbReference>
<organism evidence="4 5">
    <name type="scientific">Bifidobacterium cuniculi</name>
    <dbReference type="NCBI Taxonomy" id="1688"/>
    <lineage>
        <taxon>Bacteria</taxon>
        <taxon>Bacillati</taxon>
        <taxon>Actinomycetota</taxon>
        <taxon>Actinomycetes</taxon>
        <taxon>Bifidobacteriales</taxon>
        <taxon>Bifidobacteriaceae</taxon>
        <taxon>Bifidobacterium</taxon>
    </lineage>
</organism>
<evidence type="ECO:0000256" key="1">
    <source>
        <dbReference type="SAM" id="MobiDB-lite"/>
    </source>
</evidence>
<dbReference type="AlphaFoldDB" id="A0A087AVV8"/>
<dbReference type="Proteomes" id="UP000029067">
    <property type="component" value="Unassembled WGS sequence"/>
</dbReference>
<proteinExistence type="predicted"/>
<feature type="region of interest" description="Disordered" evidence="1">
    <location>
        <begin position="219"/>
        <end position="264"/>
    </location>
</feature>
<dbReference type="Gene3D" id="3.90.1720.10">
    <property type="entry name" value="endopeptidase domain like (from Nostoc punctiforme)"/>
    <property type="match status" value="1"/>
</dbReference>
<feature type="compositionally biased region" description="Low complexity" evidence="1">
    <location>
        <begin position="235"/>
        <end position="254"/>
    </location>
</feature>
<dbReference type="PROSITE" id="PS50911">
    <property type="entry name" value="CHAP"/>
    <property type="match status" value="1"/>
</dbReference>
<evidence type="ECO:0000259" key="3">
    <source>
        <dbReference type="PROSITE" id="PS50911"/>
    </source>
</evidence>
<feature type="domain" description="Peptidase C51" evidence="3">
    <location>
        <begin position="86"/>
        <end position="214"/>
    </location>
</feature>
<keyword evidence="5" id="KW-1185">Reference proteome</keyword>
<accession>A0A087AVV8</accession>
<dbReference type="STRING" id="1688.BCUN_0739"/>
<feature type="signal peptide" evidence="2">
    <location>
        <begin position="1"/>
        <end position="27"/>
    </location>
</feature>
<evidence type="ECO:0000256" key="2">
    <source>
        <dbReference type="SAM" id="SignalP"/>
    </source>
</evidence>
<evidence type="ECO:0000313" key="5">
    <source>
        <dbReference type="Proteomes" id="UP000029067"/>
    </source>
</evidence>
<dbReference type="Pfam" id="PF05257">
    <property type="entry name" value="CHAP"/>
    <property type="match status" value="1"/>
</dbReference>
<protein>
    <submittedName>
        <fullName evidence="4">TraG-related protein</fullName>
    </submittedName>
</protein>
<reference evidence="4 5" key="1">
    <citation type="submission" date="2014-03" db="EMBL/GenBank/DDBJ databases">
        <title>Genomics of Bifidobacteria.</title>
        <authorList>
            <person name="Ventura M."/>
            <person name="Milani C."/>
            <person name="Lugli G.A."/>
        </authorList>
    </citation>
    <scope>NUCLEOTIDE SEQUENCE [LARGE SCALE GENOMIC DNA]</scope>
    <source>
        <strain evidence="4 5">LMG 10738</strain>
    </source>
</reference>
<gene>
    <name evidence="4" type="ORF">BCUN_0739</name>
</gene>
<dbReference type="InterPro" id="IPR007921">
    <property type="entry name" value="CHAP_dom"/>
</dbReference>
<dbReference type="EMBL" id="JGYV01000010">
    <property type="protein sequence ID" value="KFI62908.1"/>
    <property type="molecule type" value="Genomic_DNA"/>
</dbReference>
<name>A0A087AVV8_9BIFI</name>
<evidence type="ECO:0000313" key="4">
    <source>
        <dbReference type="EMBL" id="KFI62908.1"/>
    </source>
</evidence>
<dbReference type="eggNOG" id="COG3583">
    <property type="taxonomic scope" value="Bacteria"/>
</dbReference>
<keyword evidence="2" id="KW-0732">Signal</keyword>